<name>A0AAD6XDX9_9AGAR</name>
<evidence type="ECO:0000313" key="1">
    <source>
        <dbReference type="EMBL" id="KAJ7046447.1"/>
    </source>
</evidence>
<organism evidence="1 2">
    <name type="scientific">Mycena alexandri</name>
    <dbReference type="NCBI Taxonomy" id="1745969"/>
    <lineage>
        <taxon>Eukaryota</taxon>
        <taxon>Fungi</taxon>
        <taxon>Dikarya</taxon>
        <taxon>Basidiomycota</taxon>
        <taxon>Agaricomycotina</taxon>
        <taxon>Agaricomycetes</taxon>
        <taxon>Agaricomycetidae</taxon>
        <taxon>Agaricales</taxon>
        <taxon>Marasmiineae</taxon>
        <taxon>Mycenaceae</taxon>
        <taxon>Mycena</taxon>
    </lineage>
</organism>
<accession>A0AAD6XDX9</accession>
<keyword evidence="2" id="KW-1185">Reference proteome</keyword>
<proteinExistence type="predicted"/>
<dbReference type="EMBL" id="JARJCM010000003">
    <property type="protein sequence ID" value="KAJ7046447.1"/>
    <property type="molecule type" value="Genomic_DNA"/>
</dbReference>
<dbReference type="Proteomes" id="UP001218188">
    <property type="component" value="Unassembled WGS sequence"/>
</dbReference>
<comment type="caution">
    <text evidence="1">The sequence shown here is derived from an EMBL/GenBank/DDBJ whole genome shotgun (WGS) entry which is preliminary data.</text>
</comment>
<evidence type="ECO:0000313" key="2">
    <source>
        <dbReference type="Proteomes" id="UP001218188"/>
    </source>
</evidence>
<gene>
    <name evidence="1" type="ORF">C8F04DRAFT_1248682</name>
</gene>
<dbReference type="AlphaFoldDB" id="A0AAD6XDX9"/>
<protein>
    <submittedName>
        <fullName evidence="1">Uncharacterized protein</fullName>
    </submittedName>
</protein>
<reference evidence="1" key="1">
    <citation type="submission" date="2023-03" db="EMBL/GenBank/DDBJ databases">
        <title>Massive genome expansion in bonnet fungi (Mycena s.s.) driven by repeated elements and novel gene families across ecological guilds.</title>
        <authorList>
            <consortium name="Lawrence Berkeley National Laboratory"/>
            <person name="Harder C.B."/>
            <person name="Miyauchi S."/>
            <person name="Viragh M."/>
            <person name="Kuo A."/>
            <person name="Thoen E."/>
            <person name="Andreopoulos B."/>
            <person name="Lu D."/>
            <person name="Skrede I."/>
            <person name="Drula E."/>
            <person name="Henrissat B."/>
            <person name="Morin E."/>
            <person name="Kohler A."/>
            <person name="Barry K."/>
            <person name="LaButti K."/>
            <person name="Morin E."/>
            <person name="Salamov A."/>
            <person name="Lipzen A."/>
            <person name="Mereny Z."/>
            <person name="Hegedus B."/>
            <person name="Baldrian P."/>
            <person name="Stursova M."/>
            <person name="Weitz H."/>
            <person name="Taylor A."/>
            <person name="Grigoriev I.V."/>
            <person name="Nagy L.G."/>
            <person name="Martin F."/>
            <person name="Kauserud H."/>
        </authorList>
    </citation>
    <scope>NUCLEOTIDE SEQUENCE</scope>
    <source>
        <strain evidence="1">CBHHK200</strain>
    </source>
</reference>
<sequence>MSLPSFTVDTTAEEVATAFAEQTRGKNGVRSGKKRKTLLLQLELPKLSEEVIKNEFPSANIRPLTLDLTALGAVRKAAT</sequence>